<name>A0A2H3B020_9AGAR</name>
<gene>
    <name evidence="1" type="ORF">ARMSODRAFT_553195</name>
</gene>
<dbReference type="AlphaFoldDB" id="A0A2H3B020"/>
<dbReference type="STRING" id="1076256.A0A2H3B020"/>
<reference evidence="2" key="1">
    <citation type="journal article" date="2017" name="Nat. Ecol. Evol.">
        <title>Genome expansion and lineage-specific genetic innovations in the forest pathogenic fungi Armillaria.</title>
        <authorList>
            <person name="Sipos G."/>
            <person name="Prasanna A.N."/>
            <person name="Walter M.C."/>
            <person name="O'Connor E."/>
            <person name="Balint B."/>
            <person name="Krizsan K."/>
            <person name="Kiss B."/>
            <person name="Hess J."/>
            <person name="Varga T."/>
            <person name="Slot J."/>
            <person name="Riley R."/>
            <person name="Boka B."/>
            <person name="Rigling D."/>
            <person name="Barry K."/>
            <person name="Lee J."/>
            <person name="Mihaltcheva S."/>
            <person name="LaButti K."/>
            <person name="Lipzen A."/>
            <person name="Waldron R."/>
            <person name="Moloney N.M."/>
            <person name="Sperisen C."/>
            <person name="Kredics L."/>
            <person name="Vagvoelgyi C."/>
            <person name="Patrignani A."/>
            <person name="Fitzpatrick D."/>
            <person name="Nagy I."/>
            <person name="Doyle S."/>
            <person name="Anderson J.B."/>
            <person name="Grigoriev I.V."/>
            <person name="Gueldener U."/>
            <person name="Muensterkoetter M."/>
            <person name="Nagy L.G."/>
        </authorList>
    </citation>
    <scope>NUCLEOTIDE SEQUENCE [LARGE SCALE GENOMIC DNA]</scope>
    <source>
        <strain evidence="2">28-4</strain>
    </source>
</reference>
<dbReference type="EMBL" id="KZ293461">
    <property type="protein sequence ID" value="PBK63090.1"/>
    <property type="molecule type" value="Genomic_DNA"/>
</dbReference>
<evidence type="ECO:0008006" key="3">
    <source>
        <dbReference type="Google" id="ProtNLM"/>
    </source>
</evidence>
<dbReference type="SUPFAM" id="SSF52047">
    <property type="entry name" value="RNI-like"/>
    <property type="match status" value="1"/>
</dbReference>
<sequence>MITPSKFYKFSQTYLHLTTSNYSPLDCESEAIEHLLGEAQTTMEDLRHQLALDDDEMERLIIAWHDDDYSQATEEKYSALREVYNFIKHHRPVLAAVRRLPSEIIGEILLHTLSWDDWMFYHRVHNTRLGPWSYSRVSRLWRTVALSLSQLWSEFSFNDIDAAACCEPPVSMLKLWLDQSGDAPLRIYGEVGGDATVPRYEIMARLIVSQCHRWEIFIWEEAPYKRAPAATGDVRDTETVEKTAAPCRQELLSEEIWDGADAEHVLDRPQLRQFHAGGTVKSNPFRLLQSAPNLTTLSLGLDIPSHFLPTTLIVHTRLRLLDVAWSASKFIDHLTLTQLEKFAITPLTVSKVVAFLRRSGSTLEELYIRDPVPLGGHLSPILNTVPRLKNLSLEWVSDIVPGAGYADNRVSILDKLSVVKEGQPVLLPSLQSLSIEIDESFQPQRLLRMLKLRSGPSRCGKNNCQLLKNVELKGKNEEVSLARVKSYVSAHEKDLGSWVQISFL</sequence>
<evidence type="ECO:0000313" key="1">
    <source>
        <dbReference type="EMBL" id="PBK63090.1"/>
    </source>
</evidence>
<accession>A0A2H3B020</accession>
<proteinExistence type="predicted"/>
<evidence type="ECO:0000313" key="2">
    <source>
        <dbReference type="Proteomes" id="UP000218334"/>
    </source>
</evidence>
<keyword evidence="2" id="KW-1185">Reference proteome</keyword>
<organism evidence="1 2">
    <name type="scientific">Armillaria solidipes</name>
    <dbReference type="NCBI Taxonomy" id="1076256"/>
    <lineage>
        <taxon>Eukaryota</taxon>
        <taxon>Fungi</taxon>
        <taxon>Dikarya</taxon>
        <taxon>Basidiomycota</taxon>
        <taxon>Agaricomycotina</taxon>
        <taxon>Agaricomycetes</taxon>
        <taxon>Agaricomycetidae</taxon>
        <taxon>Agaricales</taxon>
        <taxon>Marasmiineae</taxon>
        <taxon>Physalacriaceae</taxon>
        <taxon>Armillaria</taxon>
    </lineage>
</organism>
<protein>
    <recommendedName>
        <fullName evidence="3">F-box domain-containing protein</fullName>
    </recommendedName>
</protein>
<dbReference type="Proteomes" id="UP000218334">
    <property type="component" value="Unassembled WGS sequence"/>
</dbReference>